<dbReference type="Proteomes" id="UP000243661">
    <property type="component" value="Unassembled WGS sequence"/>
</dbReference>
<keyword evidence="1" id="KW-0812">Transmembrane</keyword>
<dbReference type="SUPFAM" id="SSF51126">
    <property type="entry name" value="Pectin lyase-like"/>
    <property type="match status" value="1"/>
</dbReference>
<name>A0A1C4GVB2_9GAMM</name>
<keyword evidence="2" id="KW-0732">Signal</keyword>
<protein>
    <submittedName>
        <fullName evidence="3">Acinetobacter rhombotarget A</fullName>
    </submittedName>
</protein>
<evidence type="ECO:0000256" key="2">
    <source>
        <dbReference type="SAM" id="SignalP"/>
    </source>
</evidence>
<keyword evidence="1" id="KW-0472">Membrane</keyword>
<feature type="chain" id="PRO_5008692724" evidence="2">
    <location>
        <begin position="20"/>
        <end position="604"/>
    </location>
</feature>
<accession>A0A1C4GVB2</accession>
<gene>
    <name evidence="3" type="ORF">GA0116959_107134</name>
</gene>
<feature type="signal peptide" evidence="2">
    <location>
        <begin position="1"/>
        <end position="19"/>
    </location>
</feature>
<dbReference type="InterPro" id="IPR011050">
    <property type="entry name" value="Pectin_lyase_fold/virulence"/>
</dbReference>
<keyword evidence="1" id="KW-1133">Transmembrane helix</keyword>
<dbReference type="InterPro" id="IPR026454">
    <property type="entry name" value="Rhombotarget_A"/>
</dbReference>
<reference evidence="3 4" key="1">
    <citation type="submission" date="2016-08" db="EMBL/GenBank/DDBJ databases">
        <authorList>
            <person name="Seilhamer J.J."/>
        </authorList>
    </citation>
    <scope>NUCLEOTIDE SEQUENCE [LARGE SCALE GENOMIC DNA]</scope>
    <source>
        <strain evidence="3 4">ANC 4874</strain>
    </source>
</reference>
<dbReference type="EMBL" id="FMBK01000007">
    <property type="protein sequence ID" value="SCC72096.1"/>
    <property type="molecule type" value="Genomic_DNA"/>
</dbReference>
<sequence>MLKRSIGISMLCLAGHAYSADIVVTTTEDVGAESQECSLRKAIEYVNKGLPEAGYSGCGGKESSSTIVLKKQLIYKLNSHINITAALSLKTIDDTAEGEKPEAGINNAIVQMTAKDNIFRIDDKKDGVISVNLIEVNLLGCNQSVCAEKGGLIYNNEFLFLDHVKLSGGVATQGGAIYNMATLPNKETTVRSLVEMRFSLIEKNKAAQGAILYSQVPQFRIYNSVLRENETTLANSANVYSANTLDPATISAFPSMSFRIANSTFYKNKGFIVNVRDGMGLNNLTVVGNSAGIQFNAPAEKAYLANSIVLGNPYPVSQDNNCSFTAGDKSFNQNNLVTSSCTTGDINYPNDIWNGTQLIAGESIDGKCKSLSADKNSLLCPYFQSENTFLGYFRPRILMSYQYLSDSLIINKGREQREEEKKLIGCEFADQRSQSRDLDNSFCDRGAIEIIVPPTAGLVGKDLLIGEIAEISVVEKLSDSDLVPKEECNAILGENPTGEAWQPGCMQVVQLQTPSKGKLTIDEEGNLVYKPQGAWHGADLFKIRLVTSSTRLNKNRPYLEVNVNVVQSPKNEMESSSVKASGGATGLFGLLTLLGLIGLRRYKK</sequence>
<evidence type="ECO:0000313" key="3">
    <source>
        <dbReference type="EMBL" id="SCC72096.1"/>
    </source>
</evidence>
<feature type="transmembrane region" description="Helical" evidence="1">
    <location>
        <begin position="580"/>
        <end position="599"/>
    </location>
</feature>
<dbReference type="AlphaFoldDB" id="A0A1C4GVB2"/>
<evidence type="ECO:0000256" key="1">
    <source>
        <dbReference type="SAM" id="Phobius"/>
    </source>
</evidence>
<proteinExistence type="predicted"/>
<evidence type="ECO:0000313" key="4">
    <source>
        <dbReference type="Proteomes" id="UP000243661"/>
    </source>
</evidence>
<dbReference type="NCBIfam" id="TIGR04212">
    <property type="entry name" value="GlyGly_RbtA"/>
    <property type="match status" value="1"/>
</dbReference>
<dbReference type="RefSeq" id="WP_092719879.1">
    <property type="nucleotide sequence ID" value="NZ_FMBK01000007.1"/>
</dbReference>
<organism evidence="3 4">
    <name type="scientific">Acinetobacter albensis</name>
    <dbReference type="NCBI Taxonomy" id="1673609"/>
    <lineage>
        <taxon>Bacteria</taxon>
        <taxon>Pseudomonadati</taxon>
        <taxon>Pseudomonadota</taxon>
        <taxon>Gammaproteobacteria</taxon>
        <taxon>Moraxellales</taxon>
        <taxon>Moraxellaceae</taxon>
        <taxon>Acinetobacter</taxon>
    </lineage>
</organism>
<dbReference type="OrthoDB" id="6712914at2"/>